<reference evidence="2 3" key="1">
    <citation type="journal article" date="2018" name="Front. Plant Sci.">
        <title>Red Clover (Trifolium pratense) and Zigzag Clover (T. medium) - A Picture of Genomic Similarities and Differences.</title>
        <authorList>
            <person name="Dluhosova J."/>
            <person name="Istvanek J."/>
            <person name="Nedelnik J."/>
            <person name="Repkova J."/>
        </authorList>
    </citation>
    <scope>NUCLEOTIDE SEQUENCE [LARGE SCALE GENOMIC DNA]</scope>
    <source>
        <strain evidence="3">cv. 10/8</strain>
        <tissue evidence="2">Leaf</tissue>
    </source>
</reference>
<keyword evidence="3" id="KW-1185">Reference proteome</keyword>
<dbReference type="Proteomes" id="UP000265520">
    <property type="component" value="Unassembled WGS sequence"/>
</dbReference>
<evidence type="ECO:0000313" key="2">
    <source>
        <dbReference type="EMBL" id="MCH90444.1"/>
    </source>
</evidence>
<dbReference type="GO" id="GO:0003964">
    <property type="term" value="F:RNA-directed DNA polymerase activity"/>
    <property type="evidence" value="ECO:0007669"/>
    <property type="project" value="UniProtKB-KW"/>
</dbReference>
<feature type="domain" description="Reverse transcriptase zinc-binding" evidence="1">
    <location>
        <begin position="104"/>
        <end position="155"/>
    </location>
</feature>
<evidence type="ECO:0000259" key="1">
    <source>
        <dbReference type="Pfam" id="PF13966"/>
    </source>
</evidence>
<comment type="caution">
    <text evidence="2">The sequence shown here is derived from an EMBL/GenBank/DDBJ whole genome shotgun (WGS) entry which is preliminary data.</text>
</comment>
<dbReference type="EMBL" id="LXQA010018313">
    <property type="protein sequence ID" value="MCH90444.1"/>
    <property type="molecule type" value="Genomic_DNA"/>
</dbReference>
<accession>A0A392MVX7</accession>
<keyword evidence="2" id="KW-0548">Nucleotidyltransferase</keyword>
<sequence length="156" mass="17945">MLNSFWWGHSGNSTRGLHWLSWERLSVSRDQGGMGFKNLQAFNLAMLGKQTWTKPNSLITKSIWNSKFIVKDGCKWSIGTGEHIRVWEQNWLKEGINDRHGIAGNWKTIWRAKIPPEVKNLIWRIGPNILPTRLRLNSRGVQCPMNCAMCNDGAEE</sequence>
<dbReference type="AlphaFoldDB" id="A0A392MVX7"/>
<evidence type="ECO:0000313" key="3">
    <source>
        <dbReference type="Proteomes" id="UP000265520"/>
    </source>
</evidence>
<keyword evidence="2" id="KW-0695">RNA-directed DNA polymerase</keyword>
<organism evidence="2 3">
    <name type="scientific">Trifolium medium</name>
    <dbReference type="NCBI Taxonomy" id="97028"/>
    <lineage>
        <taxon>Eukaryota</taxon>
        <taxon>Viridiplantae</taxon>
        <taxon>Streptophyta</taxon>
        <taxon>Embryophyta</taxon>
        <taxon>Tracheophyta</taxon>
        <taxon>Spermatophyta</taxon>
        <taxon>Magnoliopsida</taxon>
        <taxon>eudicotyledons</taxon>
        <taxon>Gunneridae</taxon>
        <taxon>Pentapetalae</taxon>
        <taxon>rosids</taxon>
        <taxon>fabids</taxon>
        <taxon>Fabales</taxon>
        <taxon>Fabaceae</taxon>
        <taxon>Papilionoideae</taxon>
        <taxon>50 kb inversion clade</taxon>
        <taxon>NPAAA clade</taxon>
        <taxon>Hologalegina</taxon>
        <taxon>IRL clade</taxon>
        <taxon>Trifolieae</taxon>
        <taxon>Trifolium</taxon>
    </lineage>
</organism>
<keyword evidence="2" id="KW-0808">Transferase</keyword>
<protein>
    <submittedName>
        <fullName evidence="2">RNA-directed DNA polymerase (Reverse transcriptase)</fullName>
    </submittedName>
</protein>
<proteinExistence type="predicted"/>
<gene>
    <name evidence="2" type="ORF">A2U01_0011360</name>
</gene>
<name>A0A392MVX7_9FABA</name>
<dbReference type="Pfam" id="PF13966">
    <property type="entry name" value="zf-RVT"/>
    <property type="match status" value="1"/>
</dbReference>
<dbReference type="InterPro" id="IPR026960">
    <property type="entry name" value="RVT-Znf"/>
</dbReference>